<dbReference type="Proteomes" id="UP001305779">
    <property type="component" value="Unassembled WGS sequence"/>
</dbReference>
<gene>
    <name evidence="1" type="ORF">PRZ48_001560</name>
</gene>
<organism evidence="1 2">
    <name type="scientific">Zasmidium cellare</name>
    <name type="common">Wine cellar mold</name>
    <name type="synonym">Racodium cellare</name>
    <dbReference type="NCBI Taxonomy" id="395010"/>
    <lineage>
        <taxon>Eukaryota</taxon>
        <taxon>Fungi</taxon>
        <taxon>Dikarya</taxon>
        <taxon>Ascomycota</taxon>
        <taxon>Pezizomycotina</taxon>
        <taxon>Dothideomycetes</taxon>
        <taxon>Dothideomycetidae</taxon>
        <taxon>Mycosphaerellales</taxon>
        <taxon>Mycosphaerellaceae</taxon>
        <taxon>Zasmidium</taxon>
    </lineage>
</organism>
<evidence type="ECO:0000313" key="1">
    <source>
        <dbReference type="EMBL" id="KAK4507825.1"/>
    </source>
</evidence>
<evidence type="ECO:0000313" key="2">
    <source>
        <dbReference type="Proteomes" id="UP001305779"/>
    </source>
</evidence>
<protein>
    <submittedName>
        <fullName evidence="1">Uncharacterized protein</fullName>
    </submittedName>
</protein>
<comment type="caution">
    <text evidence="1">The sequence shown here is derived from an EMBL/GenBank/DDBJ whole genome shotgun (WGS) entry which is preliminary data.</text>
</comment>
<accession>A0ABR0F3G4</accession>
<reference evidence="1 2" key="1">
    <citation type="journal article" date="2023" name="G3 (Bethesda)">
        <title>A chromosome-level genome assembly of Zasmidium syzygii isolated from banana leaves.</title>
        <authorList>
            <person name="van Westerhoven A.C."/>
            <person name="Mehrabi R."/>
            <person name="Talebi R."/>
            <person name="Steentjes M.B.F."/>
            <person name="Corcolon B."/>
            <person name="Chong P.A."/>
            <person name="Kema G.H.J."/>
            <person name="Seidl M.F."/>
        </authorList>
    </citation>
    <scope>NUCLEOTIDE SEQUENCE [LARGE SCALE GENOMIC DNA]</scope>
    <source>
        <strain evidence="1 2">P124</strain>
    </source>
</reference>
<proteinExistence type="predicted"/>
<keyword evidence="2" id="KW-1185">Reference proteome</keyword>
<dbReference type="EMBL" id="JAXOVC010000001">
    <property type="protein sequence ID" value="KAK4507825.1"/>
    <property type="molecule type" value="Genomic_DNA"/>
</dbReference>
<sequence>MSWGHNHFISTFPPLQTPLTGPEWQEHMLGMCSNLRTWDIQITDITVDEGRRKVVGFEDAVVIDLVLIMRLSGDGGKLEGCTEFIDPIAAQELGRRVATLKGE</sequence>
<name>A0ABR0F3G4_ZASCE</name>